<reference evidence="1 2" key="1">
    <citation type="journal article" date="2017" name="Gigascience">
        <title>Draft genome of the honey bee ectoparasitic mite, Tropilaelaps mercedesae, is shaped by the parasitic life history.</title>
        <authorList>
            <person name="Dong X."/>
            <person name="Armstrong S.D."/>
            <person name="Xia D."/>
            <person name="Makepeace B.L."/>
            <person name="Darby A.C."/>
            <person name="Kadowaki T."/>
        </authorList>
    </citation>
    <scope>NUCLEOTIDE SEQUENCE [LARGE SCALE GENOMIC DNA]</scope>
    <source>
        <strain evidence="1">Wuxi-XJTLU</strain>
    </source>
</reference>
<evidence type="ECO:0000313" key="1">
    <source>
        <dbReference type="EMBL" id="OQR68169.1"/>
    </source>
</evidence>
<dbReference type="OrthoDB" id="416222at2759"/>
<dbReference type="InterPro" id="IPR037239">
    <property type="entry name" value="OSBP_sf"/>
</dbReference>
<dbReference type="Pfam" id="PF01237">
    <property type="entry name" value="Oxysterol_BP"/>
    <property type="match status" value="1"/>
</dbReference>
<dbReference type="AlphaFoldDB" id="A0A1V9X3J9"/>
<dbReference type="PANTHER" id="PTHR10972:SF209">
    <property type="entry name" value="OXYSTEROL-BINDING PROTEIN"/>
    <property type="match status" value="1"/>
</dbReference>
<dbReference type="EMBL" id="MNPL01025682">
    <property type="protein sequence ID" value="OQR68169.1"/>
    <property type="molecule type" value="Genomic_DNA"/>
</dbReference>
<dbReference type="SUPFAM" id="SSF144000">
    <property type="entry name" value="Oxysterol-binding protein-like"/>
    <property type="match status" value="1"/>
</dbReference>
<dbReference type="STRING" id="418985.A0A1V9X3J9"/>
<dbReference type="InterPro" id="IPR000648">
    <property type="entry name" value="Oxysterol-bd"/>
</dbReference>
<dbReference type="GO" id="GO:0005829">
    <property type="term" value="C:cytosol"/>
    <property type="evidence" value="ECO:0007669"/>
    <property type="project" value="TreeGrafter"/>
</dbReference>
<sequence>MYAKFNTFTRSLTVGATHNKDSSAEEDDLSHPSSRLIWESQPKPPHSAEYYHLTLFAMSLNELPDDEGDRRRLPRTDCRFRPDIRKLEEGNLERAGEEKTRLEELQRDRSKTLKKEGKAWTPLWFREHPDGSWTFSGKYWKRDFSSVPEIF</sequence>
<dbReference type="GO" id="GO:0097038">
    <property type="term" value="C:perinuclear endoplasmic reticulum"/>
    <property type="evidence" value="ECO:0007669"/>
    <property type="project" value="TreeGrafter"/>
</dbReference>
<protein>
    <submittedName>
        <fullName evidence="1">Oxysterol-binding protein-related protein 2-like</fullName>
    </submittedName>
</protein>
<dbReference type="Proteomes" id="UP000192247">
    <property type="component" value="Unassembled WGS sequence"/>
</dbReference>
<comment type="caution">
    <text evidence="1">The sequence shown here is derived from an EMBL/GenBank/DDBJ whole genome shotgun (WGS) entry which is preliminary data.</text>
</comment>
<dbReference type="Gene3D" id="3.30.70.3490">
    <property type="match status" value="1"/>
</dbReference>
<keyword evidence="2" id="KW-1185">Reference proteome</keyword>
<evidence type="ECO:0000313" key="2">
    <source>
        <dbReference type="Proteomes" id="UP000192247"/>
    </source>
</evidence>
<name>A0A1V9X3J9_9ACAR</name>
<dbReference type="GO" id="GO:0032934">
    <property type="term" value="F:sterol binding"/>
    <property type="evidence" value="ECO:0007669"/>
    <property type="project" value="TreeGrafter"/>
</dbReference>
<gene>
    <name evidence="1" type="ORF">BIW11_13083</name>
</gene>
<dbReference type="PANTHER" id="PTHR10972">
    <property type="entry name" value="OXYSTEROL-BINDING PROTEIN-RELATED"/>
    <property type="match status" value="1"/>
</dbReference>
<dbReference type="GO" id="GO:0005886">
    <property type="term" value="C:plasma membrane"/>
    <property type="evidence" value="ECO:0007669"/>
    <property type="project" value="TreeGrafter"/>
</dbReference>
<organism evidence="1 2">
    <name type="scientific">Tropilaelaps mercedesae</name>
    <dbReference type="NCBI Taxonomy" id="418985"/>
    <lineage>
        <taxon>Eukaryota</taxon>
        <taxon>Metazoa</taxon>
        <taxon>Ecdysozoa</taxon>
        <taxon>Arthropoda</taxon>
        <taxon>Chelicerata</taxon>
        <taxon>Arachnida</taxon>
        <taxon>Acari</taxon>
        <taxon>Parasitiformes</taxon>
        <taxon>Mesostigmata</taxon>
        <taxon>Gamasina</taxon>
        <taxon>Dermanyssoidea</taxon>
        <taxon>Laelapidae</taxon>
        <taxon>Tropilaelaps</taxon>
    </lineage>
</organism>
<proteinExistence type="predicted"/>
<accession>A0A1V9X3J9</accession>
<dbReference type="InParanoid" id="A0A1V9X3J9"/>